<comment type="similarity">
    <text evidence="1">Belongs to the methyltransferase superfamily. LaeA methyltransferase family.</text>
</comment>
<dbReference type="Gene3D" id="3.40.50.150">
    <property type="entry name" value="Vaccinia Virus protein VP39"/>
    <property type="match status" value="1"/>
</dbReference>
<gene>
    <name evidence="3" type="ORF">E0L32_003951</name>
</gene>
<dbReference type="SUPFAM" id="SSF53335">
    <property type="entry name" value="S-adenosyl-L-methionine-dependent methyltransferases"/>
    <property type="match status" value="1"/>
</dbReference>
<organism evidence="3 4">
    <name type="scientific">Thyridium curvatum</name>
    <dbReference type="NCBI Taxonomy" id="1093900"/>
    <lineage>
        <taxon>Eukaryota</taxon>
        <taxon>Fungi</taxon>
        <taxon>Dikarya</taxon>
        <taxon>Ascomycota</taxon>
        <taxon>Pezizomycotina</taxon>
        <taxon>Sordariomycetes</taxon>
        <taxon>Sordariomycetidae</taxon>
        <taxon>Thyridiales</taxon>
        <taxon>Thyridiaceae</taxon>
        <taxon>Thyridium</taxon>
    </lineage>
</organism>
<proteinExistence type="inferred from homology"/>
<comment type="caution">
    <text evidence="3">The sequence shown here is derived from an EMBL/GenBank/DDBJ whole genome shotgun (WGS) entry which is preliminary data.</text>
</comment>
<evidence type="ECO:0000256" key="1">
    <source>
        <dbReference type="ARBA" id="ARBA00038158"/>
    </source>
</evidence>
<keyword evidence="4" id="KW-1185">Reference proteome</keyword>
<protein>
    <submittedName>
        <fullName evidence="3">Uncharacterized protein</fullName>
    </submittedName>
</protein>
<sequence>MAEETVQEQGQDLQTPAAQLQALFAENPLEADTALDDTDSAYHASEGSASYVSSLTSSIANYKYEQNGRRYHAFRAGAYLVPNDEEEQDRMDLGHHIYRLVLGGKLCLAPIGDNLKRVLDLGTGTGIWAMDFAETPPNCIFEVDDFESEWLYRRQFDFIHARELGGCITNDDRLFQQVFQHLAPGGYIEMQAIYPHFVSDDQTGDKATSAQLWIKMMREGAGKFGKPLDSAPLWKDKLRDAGFVDIQQEVRKVPIGRLPHDLNIKLRVNRPAARGASQGAGSSRSGTERNDAARLRPGAHEARARDLQYIDVRVVRNPTHTIDNGGIVLLDKTYRLRSPLDLIFLKHIDMVITGEIYLDDSDVYYWADHTFKYDFQNMSAFWTWGGEDVTIYGDPINGKLAVLGGRLQKQDV</sequence>
<dbReference type="RefSeq" id="XP_030998013.1">
    <property type="nucleotide sequence ID" value="XM_031138307.1"/>
</dbReference>
<reference evidence="3 4" key="1">
    <citation type="submission" date="2019-06" db="EMBL/GenBank/DDBJ databases">
        <title>Draft genome sequence of the filamentous fungus Phialemoniopsis curvata isolated from diesel fuel.</title>
        <authorList>
            <person name="Varaljay V.A."/>
            <person name="Lyon W.J."/>
            <person name="Crouch A.L."/>
            <person name="Drake C.E."/>
            <person name="Hollomon J.M."/>
            <person name="Nadeau L.J."/>
            <person name="Nunn H.S."/>
            <person name="Stevenson B.S."/>
            <person name="Bojanowski C.L."/>
            <person name="Crookes-Goodson W.J."/>
        </authorList>
    </citation>
    <scope>NUCLEOTIDE SEQUENCE [LARGE SCALE GENOMIC DNA]</scope>
    <source>
        <strain evidence="3 4">D216</strain>
    </source>
</reference>
<dbReference type="PANTHER" id="PTHR43591:SF31">
    <property type="entry name" value="LAEA-LIKE, PUTATIVE (AFU_ORTHOLOGUE AFUA_8G01930)-RELATED"/>
    <property type="match status" value="1"/>
</dbReference>
<accession>A0A507B1Z7</accession>
<dbReference type="CDD" id="cd02440">
    <property type="entry name" value="AdoMet_MTases"/>
    <property type="match status" value="1"/>
</dbReference>
<dbReference type="Proteomes" id="UP000319257">
    <property type="component" value="Unassembled WGS sequence"/>
</dbReference>
<evidence type="ECO:0000256" key="2">
    <source>
        <dbReference type="SAM" id="MobiDB-lite"/>
    </source>
</evidence>
<dbReference type="OrthoDB" id="2013972at2759"/>
<dbReference type="Pfam" id="PF13489">
    <property type="entry name" value="Methyltransf_23"/>
    <property type="match status" value="1"/>
</dbReference>
<dbReference type="InterPro" id="IPR029063">
    <property type="entry name" value="SAM-dependent_MTases_sf"/>
</dbReference>
<dbReference type="GO" id="GO:0008168">
    <property type="term" value="F:methyltransferase activity"/>
    <property type="evidence" value="ECO:0007669"/>
    <property type="project" value="TreeGrafter"/>
</dbReference>
<dbReference type="GeneID" id="41971398"/>
<dbReference type="EMBL" id="SKBQ01000018">
    <property type="protein sequence ID" value="TPX16302.1"/>
    <property type="molecule type" value="Genomic_DNA"/>
</dbReference>
<feature type="compositionally biased region" description="Basic and acidic residues" evidence="2">
    <location>
        <begin position="286"/>
        <end position="299"/>
    </location>
</feature>
<dbReference type="InParanoid" id="A0A507B1Z7"/>
<name>A0A507B1Z7_9PEZI</name>
<dbReference type="PANTHER" id="PTHR43591">
    <property type="entry name" value="METHYLTRANSFERASE"/>
    <property type="match status" value="1"/>
</dbReference>
<dbReference type="AlphaFoldDB" id="A0A507B1Z7"/>
<feature type="region of interest" description="Disordered" evidence="2">
    <location>
        <begin position="271"/>
        <end position="299"/>
    </location>
</feature>
<evidence type="ECO:0000313" key="3">
    <source>
        <dbReference type="EMBL" id="TPX16302.1"/>
    </source>
</evidence>
<dbReference type="STRING" id="1093900.A0A507B1Z7"/>
<feature type="compositionally biased region" description="Low complexity" evidence="2">
    <location>
        <begin position="272"/>
        <end position="285"/>
    </location>
</feature>
<evidence type="ECO:0000313" key="4">
    <source>
        <dbReference type="Proteomes" id="UP000319257"/>
    </source>
</evidence>